<reference evidence="3" key="1">
    <citation type="journal article" date="2023" name="Int. J. Syst. Evol. Microbiol.">
        <title>Mesoterricola silvestris gen. nov., sp. nov., Mesoterricola sediminis sp. nov., Geothrix oryzae sp. nov., Geothrix edaphica sp. nov., Geothrix rubra sp. nov., and Geothrix limicola sp. nov., six novel members of Acidobacteriota isolated from soils.</title>
        <authorList>
            <person name="Itoh H."/>
            <person name="Sugisawa Y."/>
            <person name="Mise K."/>
            <person name="Xu Z."/>
            <person name="Kuniyasu M."/>
            <person name="Ushijima N."/>
            <person name="Kawano K."/>
            <person name="Kobayashi E."/>
            <person name="Shiratori Y."/>
            <person name="Masuda Y."/>
            <person name="Senoo K."/>
        </authorList>
    </citation>
    <scope>NUCLEOTIDE SEQUENCE [LARGE SCALE GENOMIC DNA]</scope>
    <source>
        <strain evidence="3">Red222</strain>
    </source>
</reference>
<evidence type="ECO:0000313" key="3">
    <source>
        <dbReference type="Proteomes" id="UP001242010"/>
    </source>
</evidence>
<protein>
    <submittedName>
        <fullName evidence="2">Uncharacterized protein</fullName>
    </submittedName>
</protein>
<name>A0ABN6V0A0_9BACT</name>
<dbReference type="EMBL" id="AP027079">
    <property type="protein sequence ID" value="BDU70746.1"/>
    <property type="molecule type" value="Genomic_DNA"/>
</dbReference>
<feature type="compositionally biased region" description="Basic and acidic residues" evidence="1">
    <location>
        <begin position="16"/>
        <end position="25"/>
    </location>
</feature>
<proteinExistence type="predicted"/>
<organism evidence="2 3">
    <name type="scientific">Geothrix oryzae</name>
    <dbReference type="NCBI Taxonomy" id="2927975"/>
    <lineage>
        <taxon>Bacteria</taxon>
        <taxon>Pseudomonadati</taxon>
        <taxon>Acidobacteriota</taxon>
        <taxon>Holophagae</taxon>
        <taxon>Holophagales</taxon>
        <taxon>Holophagaceae</taxon>
        <taxon>Geothrix</taxon>
    </lineage>
</organism>
<sequence length="369" mass="41102">MVTPKRNTSKPKKASKRTELAEKTQKIRRPYPRVPLERALNVMAAVKIKNGGNPLDPSLVAEYCGLSATNNDFVYLLSAASQFGLTTGTIRSEGIALTDLGRRLAYAGSQAEEEQIKKEAFLSVDVFKRVLEHYRGSQLPELKYLGNTLSNQFGLPEALHEEFSQVFRANTEYLKLTEYAESDLIESNDPSVPKPKEPSGSLVIGQPKRKTGQVCFVIMPFTERSGKYSKGFFTEVLNSLIIPAATDAGFEVRTANRQGTEIIHSTIVNEVLDADLAICDLTEHNPNVLFELGMRLANEKPVALIHAEGTDRVFDVDNVLRVLPYSANLWRTTIEKDIPTLKEHIAATWDNRGKSETYLGVLRKMKSSK</sequence>
<feature type="region of interest" description="Disordered" evidence="1">
    <location>
        <begin position="1"/>
        <end position="28"/>
    </location>
</feature>
<dbReference type="Proteomes" id="UP001242010">
    <property type="component" value="Chromosome"/>
</dbReference>
<dbReference type="Gene3D" id="3.40.50.450">
    <property type="match status" value="1"/>
</dbReference>
<accession>A0ABN6V0A0</accession>
<evidence type="ECO:0000256" key="1">
    <source>
        <dbReference type="SAM" id="MobiDB-lite"/>
    </source>
</evidence>
<evidence type="ECO:0000313" key="2">
    <source>
        <dbReference type="EMBL" id="BDU70746.1"/>
    </source>
</evidence>
<gene>
    <name evidence="2" type="ORF">GETHOR_28470</name>
</gene>
<keyword evidence="3" id="KW-1185">Reference proteome</keyword>